<sequence>MLSSERAYNSDDLVFANGVDIPSDTSTTANIAVGGSVTEMLETVGDSDWFRIELREDQTISVSLEGSGATPVGDTYLRLYDSNGTLVAENDDGGTDLNSLLRFTANSAGTYYIEADSWNGGSSGEYTLAVTEAQPLQVYSLDEIAGQLTAGYWGGDERSFSASTIFYEFVSLSNAEEQLALTALSYWESLIDISFSPTFGSFTTNITFQNSEPGAYAQSMVQYWDGTITSSIVNISSDWVNQYGSELNDYSFQTYVHEIGHALGLGHAGNYNGNASYATDALYLNDSWATTIMSYFDQVENSYFSQLGYSRTPLGTPMLADIVAIQNLYGAGDARTGNTIYGFNISGAPEIFDATLYSRIAYTVYDTGGRDTLDYSGFGADQLIDLRAEHYSNIGGSVGNVAIARGVIIEDARGGSGSDQIFGNDAVNYLWGNSGNDILDSGRYPDVVRGGDGDDHLMGGFGSDVLRGDSDMDLVEGGAGWDNLFGGSGDDILLGNNGNDRLYGDGGNDRLEGGSGGDLLRGAGGNDFLDGGDGNDTIRGEWGSNTIFGRTGADTIFAGQGFDTVRGGSGSDLIYGERGNDKIFGEADDDEIFGGDGADRIDGGAGNDLLSGGVGNDLFVFTAFGLQHADKITDFENGDKIGLDRGALFSSIEQEGALDPSAFVYGTEAMDSDDRIIYQYATGKLFYDADGVGGADAVLFAEVEPESSLNPYSFLAFGEAAPPPAASAIDPIAGVDPVFA</sequence>
<dbReference type="PANTHER" id="PTHR38340">
    <property type="entry name" value="S-LAYER PROTEIN"/>
    <property type="match status" value="1"/>
</dbReference>
<protein>
    <recommendedName>
        <fullName evidence="6">Peptidase metallopeptidase domain-containing protein</fullName>
    </recommendedName>
</protein>
<dbReference type="InterPro" id="IPR034033">
    <property type="entry name" value="Serralysin-like"/>
</dbReference>
<accession>A0A844XUJ9</accession>
<evidence type="ECO:0000256" key="4">
    <source>
        <dbReference type="ARBA" id="ARBA00022525"/>
    </source>
</evidence>
<dbReference type="SUPFAM" id="SSF89260">
    <property type="entry name" value="Collagen-binding domain"/>
    <property type="match status" value="1"/>
</dbReference>
<dbReference type="Gene3D" id="2.150.10.10">
    <property type="entry name" value="Serralysin-like metalloprotease, C-terminal"/>
    <property type="match status" value="4"/>
</dbReference>
<keyword evidence="4" id="KW-0964">Secreted</keyword>
<reference evidence="7 8" key="1">
    <citation type="submission" date="2019-12" db="EMBL/GenBank/DDBJ databases">
        <title>Genomic-based taxomic classification of the family Erythrobacteraceae.</title>
        <authorList>
            <person name="Xu L."/>
        </authorList>
    </citation>
    <scope>NUCLEOTIDE SEQUENCE [LARGE SCALE GENOMIC DNA]</scope>
    <source>
        <strain evidence="7 8">DSM 17792</strain>
    </source>
</reference>
<dbReference type="GO" id="GO:0005615">
    <property type="term" value="C:extracellular space"/>
    <property type="evidence" value="ECO:0007669"/>
    <property type="project" value="InterPro"/>
</dbReference>
<comment type="cofactor">
    <cofactor evidence="1">
        <name>Ca(2+)</name>
        <dbReference type="ChEBI" id="CHEBI:29108"/>
    </cofactor>
</comment>
<comment type="caution">
    <text evidence="7">The sequence shown here is derived from an EMBL/GenBank/DDBJ whole genome shotgun (WGS) entry which is preliminary data.</text>
</comment>
<dbReference type="InterPro" id="IPR011049">
    <property type="entry name" value="Serralysin-like_metalloprot_C"/>
</dbReference>
<dbReference type="RefSeq" id="WP_160728213.1">
    <property type="nucleotide sequence ID" value="NZ_WTYC01000005.1"/>
</dbReference>
<dbReference type="Pfam" id="PF04151">
    <property type="entry name" value="PPC"/>
    <property type="match status" value="1"/>
</dbReference>
<evidence type="ECO:0000256" key="3">
    <source>
        <dbReference type="ARBA" id="ARBA00009490"/>
    </source>
</evidence>
<dbReference type="Gene3D" id="2.60.120.380">
    <property type="match status" value="1"/>
</dbReference>
<dbReference type="InterPro" id="IPR024079">
    <property type="entry name" value="MetalloPept_cat_dom_sf"/>
</dbReference>
<dbReference type="SMART" id="SM00235">
    <property type="entry name" value="ZnMc"/>
    <property type="match status" value="1"/>
</dbReference>
<dbReference type="Pfam" id="PF08548">
    <property type="entry name" value="Peptidase_M10_C"/>
    <property type="match status" value="1"/>
</dbReference>
<keyword evidence="8" id="KW-1185">Reference proteome</keyword>
<dbReference type="GO" id="GO:0006508">
    <property type="term" value="P:proteolysis"/>
    <property type="evidence" value="ECO:0007669"/>
    <property type="project" value="InterPro"/>
</dbReference>
<dbReference type="InterPro" id="IPR007280">
    <property type="entry name" value="Peptidase_C_arc/bac"/>
</dbReference>
<keyword evidence="5" id="KW-0677">Repeat</keyword>
<dbReference type="InterPro" id="IPR018511">
    <property type="entry name" value="Hemolysin-typ_Ca-bd_CS"/>
</dbReference>
<dbReference type="Pfam" id="PF13583">
    <property type="entry name" value="Reprolysin_4"/>
    <property type="match status" value="1"/>
</dbReference>
<evidence type="ECO:0000256" key="5">
    <source>
        <dbReference type="ARBA" id="ARBA00022737"/>
    </source>
</evidence>
<dbReference type="GO" id="GO:0008237">
    <property type="term" value="F:metallopeptidase activity"/>
    <property type="evidence" value="ECO:0007669"/>
    <property type="project" value="InterPro"/>
</dbReference>
<name>A0A844XUJ9_9SPHN</name>
<dbReference type="InterPro" id="IPR006026">
    <property type="entry name" value="Peptidase_Metallo"/>
</dbReference>
<dbReference type="PANTHER" id="PTHR38340:SF1">
    <property type="entry name" value="S-LAYER PROTEIN"/>
    <property type="match status" value="1"/>
</dbReference>
<dbReference type="SUPFAM" id="SSF55486">
    <property type="entry name" value="Metalloproteases ('zincins'), catalytic domain"/>
    <property type="match status" value="1"/>
</dbReference>
<organism evidence="7 8">
    <name type="scientific">Qipengyuania vulgaris</name>
    <dbReference type="NCBI Taxonomy" id="291985"/>
    <lineage>
        <taxon>Bacteria</taxon>
        <taxon>Pseudomonadati</taxon>
        <taxon>Pseudomonadota</taxon>
        <taxon>Alphaproteobacteria</taxon>
        <taxon>Sphingomonadales</taxon>
        <taxon>Erythrobacteraceae</taxon>
        <taxon>Qipengyuania</taxon>
    </lineage>
</organism>
<dbReference type="GO" id="GO:0005509">
    <property type="term" value="F:calcium ion binding"/>
    <property type="evidence" value="ECO:0007669"/>
    <property type="project" value="InterPro"/>
</dbReference>
<dbReference type="PROSITE" id="PS00330">
    <property type="entry name" value="HEMOLYSIN_CALCIUM"/>
    <property type="match status" value="2"/>
</dbReference>
<evidence type="ECO:0000256" key="1">
    <source>
        <dbReference type="ARBA" id="ARBA00001913"/>
    </source>
</evidence>
<feature type="domain" description="Peptidase metallopeptidase" evidence="6">
    <location>
        <begin position="156"/>
        <end position="298"/>
    </location>
</feature>
<evidence type="ECO:0000313" key="8">
    <source>
        <dbReference type="Proteomes" id="UP000448199"/>
    </source>
</evidence>
<dbReference type="OrthoDB" id="733404at2"/>
<evidence type="ECO:0000313" key="7">
    <source>
        <dbReference type="EMBL" id="MXO48652.1"/>
    </source>
</evidence>
<dbReference type="Proteomes" id="UP000448199">
    <property type="component" value="Unassembled WGS sequence"/>
</dbReference>
<comment type="similarity">
    <text evidence="3">Belongs to the peptidase M10B family.</text>
</comment>
<evidence type="ECO:0000256" key="2">
    <source>
        <dbReference type="ARBA" id="ARBA00004613"/>
    </source>
</evidence>
<dbReference type="CDD" id="cd04277">
    <property type="entry name" value="ZnMc_serralysin_like"/>
    <property type="match status" value="1"/>
</dbReference>
<dbReference type="InterPro" id="IPR050557">
    <property type="entry name" value="RTX_toxin/Mannuronan_C5-epim"/>
</dbReference>
<dbReference type="InterPro" id="IPR013858">
    <property type="entry name" value="Peptidase_M10B_C"/>
</dbReference>
<proteinExistence type="inferred from homology"/>
<evidence type="ECO:0000259" key="6">
    <source>
        <dbReference type="SMART" id="SM00235"/>
    </source>
</evidence>
<gene>
    <name evidence="7" type="ORF">GRI69_10320</name>
</gene>
<dbReference type="EMBL" id="WTYC01000005">
    <property type="protein sequence ID" value="MXO48652.1"/>
    <property type="molecule type" value="Genomic_DNA"/>
</dbReference>
<comment type="subcellular location">
    <subcellularLocation>
        <location evidence="2">Secreted</location>
    </subcellularLocation>
</comment>
<dbReference type="Gene3D" id="3.40.390.10">
    <property type="entry name" value="Collagenase (Catalytic Domain)"/>
    <property type="match status" value="1"/>
</dbReference>
<dbReference type="GO" id="GO:0008270">
    <property type="term" value="F:zinc ion binding"/>
    <property type="evidence" value="ECO:0007669"/>
    <property type="project" value="InterPro"/>
</dbReference>
<dbReference type="PRINTS" id="PR00313">
    <property type="entry name" value="CABNDNGRPT"/>
</dbReference>
<dbReference type="SUPFAM" id="SSF51120">
    <property type="entry name" value="beta-Roll"/>
    <property type="match status" value="3"/>
</dbReference>
<dbReference type="Pfam" id="PF00353">
    <property type="entry name" value="HemolysinCabind"/>
    <property type="match status" value="5"/>
</dbReference>
<dbReference type="AlphaFoldDB" id="A0A844XUJ9"/>
<dbReference type="InterPro" id="IPR001343">
    <property type="entry name" value="Hemolysn_Ca-bd"/>
</dbReference>